<comment type="caution">
    <text evidence="1">The sequence shown here is derived from an EMBL/GenBank/DDBJ whole genome shotgun (WGS) entry which is preliminary data.</text>
</comment>
<reference evidence="2" key="1">
    <citation type="submission" date="2023-07" db="EMBL/GenBank/DDBJ databases">
        <title>Whole-genome sequencing of a new Methanosarcina sp. Z-7115.</title>
        <authorList>
            <person name="Zhilina T.N."/>
            <person name="Merkel A.Y."/>
        </authorList>
    </citation>
    <scope>NUCLEOTIDE SEQUENCE [LARGE SCALE GENOMIC DNA]</scope>
    <source>
        <strain evidence="2">Z-7115</strain>
    </source>
</reference>
<dbReference type="EMBL" id="JAVKPK010000004">
    <property type="protein sequence ID" value="MDR7664578.1"/>
    <property type="molecule type" value="Genomic_DNA"/>
</dbReference>
<protein>
    <submittedName>
        <fullName evidence="1">Uncharacterized protein</fullName>
    </submittedName>
</protein>
<organism evidence="1 2">
    <name type="scientific">Methanosarcina baikalica</name>
    <dbReference type="NCBI Taxonomy" id="3073890"/>
    <lineage>
        <taxon>Archaea</taxon>
        <taxon>Methanobacteriati</taxon>
        <taxon>Methanobacteriota</taxon>
        <taxon>Stenosarchaea group</taxon>
        <taxon>Methanomicrobia</taxon>
        <taxon>Methanosarcinales</taxon>
        <taxon>Methanosarcinaceae</taxon>
        <taxon>Methanosarcina</taxon>
    </lineage>
</organism>
<dbReference type="Proteomes" id="UP001246244">
    <property type="component" value="Unassembled WGS sequence"/>
</dbReference>
<keyword evidence="2" id="KW-1185">Reference proteome</keyword>
<name>A0ABU2CXX8_9EURY</name>
<accession>A0ABU2CXX8</accession>
<proteinExistence type="predicted"/>
<gene>
    <name evidence="1" type="ORF">RG963_02015</name>
</gene>
<evidence type="ECO:0000313" key="1">
    <source>
        <dbReference type="EMBL" id="MDR7664578.1"/>
    </source>
</evidence>
<evidence type="ECO:0000313" key="2">
    <source>
        <dbReference type="Proteomes" id="UP001246244"/>
    </source>
</evidence>
<sequence>MYKKEKTAEDLLWIRLFFPSSGRSDVYVAFNFFLAASRIEFSHRFHGIYWTGIFIKNAQKIF</sequence>
<dbReference type="RefSeq" id="WP_310574600.1">
    <property type="nucleotide sequence ID" value="NZ_JAVKPK010000004.1"/>
</dbReference>